<feature type="region of interest" description="Disordered" evidence="1">
    <location>
        <begin position="24"/>
        <end position="436"/>
    </location>
</feature>
<comment type="caution">
    <text evidence="2">The sequence shown here is derived from an EMBL/GenBank/DDBJ whole genome shotgun (WGS) entry which is preliminary data.</text>
</comment>
<evidence type="ECO:0000313" key="3">
    <source>
        <dbReference type="Proteomes" id="UP001153328"/>
    </source>
</evidence>
<feature type="compositionally biased region" description="Low complexity" evidence="1">
    <location>
        <begin position="81"/>
        <end position="97"/>
    </location>
</feature>
<feature type="compositionally biased region" description="Basic residues" evidence="1">
    <location>
        <begin position="214"/>
        <end position="230"/>
    </location>
</feature>
<proteinExistence type="predicted"/>
<evidence type="ECO:0000313" key="2">
    <source>
        <dbReference type="EMBL" id="CAG7650071.1"/>
    </source>
</evidence>
<feature type="compositionally biased region" description="Low complexity" evidence="1">
    <location>
        <begin position="248"/>
        <end position="270"/>
    </location>
</feature>
<dbReference type="EMBL" id="CAJVAX010000019">
    <property type="protein sequence ID" value="CAG7650071.1"/>
    <property type="molecule type" value="Genomic_DNA"/>
</dbReference>
<feature type="compositionally biased region" description="Basic residues" evidence="1">
    <location>
        <begin position="383"/>
        <end position="404"/>
    </location>
</feature>
<feature type="compositionally biased region" description="Basic residues" evidence="1">
    <location>
        <begin position="115"/>
        <end position="128"/>
    </location>
</feature>
<feature type="compositionally biased region" description="Gly residues" evidence="1">
    <location>
        <begin position="136"/>
        <end position="155"/>
    </location>
</feature>
<name>A0A9W4H418_9ACTN</name>
<protein>
    <submittedName>
        <fullName evidence="2">Uncharacterized protein</fullName>
    </submittedName>
</protein>
<organism evidence="2 3">
    <name type="scientific">Actinacidiphila bryophytorum</name>
    <dbReference type="NCBI Taxonomy" id="1436133"/>
    <lineage>
        <taxon>Bacteria</taxon>
        <taxon>Bacillati</taxon>
        <taxon>Actinomycetota</taxon>
        <taxon>Actinomycetes</taxon>
        <taxon>Kitasatosporales</taxon>
        <taxon>Streptomycetaceae</taxon>
        <taxon>Actinacidiphila</taxon>
    </lineage>
</organism>
<keyword evidence="3" id="KW-1185">Reference proteome</keyword>
<feature type="compositionally biased region" description="Pro residues" evidence="1">
    <location>
        <begin position="360"/>
        <end position="380"/>
    </location>
</feature>
<feature type="compositionally biased region" description="Basic residues" evidence="1">
    <location>
        <begin position="166"/>
        <end position="176"/>
    </location>
</feature>
<feature type="compositionally biased region" description="Basic and acidic residues" evidence="1">
    <location>
        <begin position="350"/>
        <end position="359"/>
    </location>
</feature>
<gene>
    <name evidence="2" type="ORF">SBRY_50264</name>
</gene>
<evidence type="ECO:0000256" key="1">
    <source>
        <dbReference type="SAM" id="MobiDB-lite"/>
    </source>
</evidence>
<dbReference type="AlphaFoldDB" id="A0A9W4H418"/>
<reference evidence="2" key="1">
    <citation type="submission" date="2021-06" db="EMBL/GenBank/DDBJ databases">
        <authorList>
            <person name="Arsene-Ploetze F."/>
        </authorList>
    </citation>
    <scope>NUCLEOTIDE SEQUENCE</scope>
    <source>
        <strain evidence="2">SBRY1</strain>
    </source>
</reference>
<accession>A0A9W4H418</accession>
<dbReference type="Proteomes" id="UP001153328">
    <property type="component" value="Unassembled WGS sequence"/>
</dbReference>
<sequence>MPVGPCRVPAACVPLAEQVFSAPRGSGRMLPHAQARPLPPPGPARGGLLRDGLEGLRPGARHRGRGQGAGRELGRQRRCARAVPGRGAAPAPDRQPAGGPGARRRRAGGPALLRHGLRTGRHPRRPGRAVRPAGGAAAGRGGGLRGAGPARGGRGAPRRQTVQPAARHRLHARRGAGRGPGQRQAAGRRVRADGDHRHTRVHGARTGLPDRRVRREGRRVRARRRHLRTAHRSEAVRPGRTRHRPDHGPAVRVDAARAAGRPGTAAGHRPAAADRDVRRPGGPAADRTGLRGRPAGTGPPSPGTPQVADPARGQPGVRCGVHGDGPAELAAPLSPRTGRLSPLWNSRPGLQDHRPERRPPGPAREPPPPGLPTRPGPPQRPGGRPRRPRHGHAHRGGRRRRPRKGAFPVSESVKGPAKGKSLRLPNKRHTISGAASGNVDEKNTVILRGYEQQVNQDIAEIAAGRAEFRASSTTRTRS</sequence>